<feature type="signal peptide" evidence="5">
    <location>
        <begin position="1"/>
        <end position="27"/>
    </location>
</feature>
<feature type="region of interest" description="Disordered" evidence="4">
    <location>
        <begin position="225"/>
        <end position="244"/>
    </location>
</feature>
<sequence length="244" mass="26941">MTRRSIQTRTPRRLALPLLLATSLGLAGCAGQAVQQSSTSPVEAYTELGLGYLERNNLPRAMAALDHALEADPRDGEALQAMAIVYQRQGETRLADEFFQRALSNDPGFTRARNNYAAFLYDRGRTREACEQLEQASNDTQYNNRAQLFANLGQCQQEIGDVAAARQSLERAQAIDARAPRSYYLLAELEYAQGNYSRAWEQLQVFMRLAGATPDSQRLANQISAARGGDTSSSNLPLRPHGTL</sequence>
<feature type="repeat" description="TPR" evidence="3">
    <location>
        <begin position="42"/>
        <end position="75"/>
    </location>
</feature>
<evidence type="ECO:0000313" key="7">
    <source>
        <dbReference type="Proteomes" id="UP001596411"/>
    </source>
</evidence>
<dbReference type="PANTHER" id="PTHR45586">
    <property type="entry name" value="TPR REPEAT-CONTAINING PROTEIN PA4667"/>
    <property type="match status" value="1"/>
</dbReference>
<keyword evidence="5" id="KW-0732">Signal</keyword>
<evidence type="ECO:0000256" key="2">
    <source>
        <dbReference type="ARBA" id="ARBA00022803"/>
    </source>
</evidence>
<keyword evidence="1" id="KW-0677">Repeat</keyword>
<dbReference type="InterPro" id="IPR051012">
    <property type="entry name" value="CellSynth/LPSAsmb/PSIAsmb"/>
</dbReference>
<dbReference type="Gene3D" id="1.25.40.10">
    <property type="entry name" value="Tetratricopeptide repeat domain"/>
    <property type="match status" value="1"/>
</dbReference>
<reference evidence="7" key="1">
    <citation type="journal article" date="2019" name="Int. J. Syst. Evol. Microbiol.">
        <title>The Global Catalogue of Microorganisms (GCM) 10K type strain sequencing project: providing services to taxonomists for standard genome sequencing and annotation.</title>
        <authorList>
            <consortium name="The Broad Institute Genomics Platform"/>
            <consortium name="The Broad Institute Genome Sequencing Center for Infectious Disease"/>
            <person name="Wu L."/>
            <person name="Ma J."/>
        </authorList>
    </citation>
    <scope>NUCLEOTIDE SEQUENCE [LARGE SCALE GENOMIC DNA]</scope>
    <source>
        <strain evidence="7">CGMCC 1.13666</strain>
    </source>
</reference>
<dbReference type="InterPro" id="IPR011990">
    <property type="entry name" value="TPR-like_helical_dom_sf"/>
</dbReference>
<dbReference type="PROSITE" id="PS51257">
    <property type="entry name" value="PROKAR_LIPOPROTEIN"/>
    <property type="match status" value="1"/>
</dbReference>
<protein>
    <submittedName>
        <fullName evidence="6">Type IV pilus biogenesis/stability protein PilW</fullName>
    </submittedName>
</protein>
<gene>
    <name evidence="6" type="primary">pilW</name>
    <name evidence="6" type="ORF">ACFQH5_01250</name>
</gene>
<evidence type="ECO:0000256" key="5">
    <source>
        <dbReference type="SAM" id="SignalP"/>
    </source>
</evidence>
<dbReference type="InterPro" id="IPR013360">
    <property type="entry name" value="Pilus_4_PilW"/>
</dbReference>
<dbReference type="NCBIfam" id="TIGR02521">
    <property type="entry name" value="type_IV_pilW"/>
    <property type="match status" value="1"/>
</dbReference>
<keyword evidence="7" id="KW-1185">Reference proteome</keyword>
<dbReference type="Pfam" id="PF13176">
    <property type="entry name" value="TPR_7"/>
    <property type="match status" value="1"/>
</dbReference>
<comment type="caution">
    <text evidence="6">The sequence shown here is derived from an EMBL/GenBank/DDBJ whole genome shotgun (WGS) entry which is preliminary data.</text>
</comment>
<evidence type="ECO:0000256" key="1">
    <source>
        <dbReference type="ARBA" id="ARBA00022737"/>
    </source>
</evidence>
<dbReference type="InterPro" id="IPR019734">
    <property type="entry name" value="TPR_rpt"/>
</dbReference>
<proteinExistence type="predicted"/>
<feature type="chain" id="PRO_5046714525" evidence="5">
    <location>
        <begin position="28"/>
        <end position="244"/>
    </location>
</feature>
<dbReference type="PANTHER" id="PTHR45586:SF1">
    <property type="entry name" value="LIPOPOLYSACCHARIDE ASSEMBLY PROTEIN B"/>
    <property type="match status" value="1"/>
</dbReference>
<evidence type="ECO:0000313" key="6">
    <source>
        <dbReference type="EMBL" id="MFC7088178.1"/>
    </source>
</evidence>
<dbReference type="RefSeq" id="WP_346061463.1">
    <property type="nucleotide sequence ID" value="NZ_BAAADR010000004.1"/>
</dbReference>
<name>A0ABW2EU48_9GAMM</name>
<dbReference type="EMBL" id="JBHSZP010000002">
    <property type="protein sequence ID" value="MFC7088178.1"/>
    <property type="molecule type" value="Genomic_DNA"/>
</dbReference>
<feature type="compositionally biased region" description="Polar residues" evidence="4">
    <location>
        <begin position="225"/>
        <end position="236"/>
    </location>
</feature>
<accession>A0ABW2EU48</accession>
<dbReference type="Pfam" id="PF13432">
    <property type="entry name" value="TPR_16"/>
    <property type="match status" value="1"/>
</dbReference>
<keyword evidence="2 3" id="KW-0802">TPR repeat</keyword>
<dbReference type="PROSITE" id="PS50005">
    <property type="entry name" value="TPR"/>
    <property type="match status" value="2"/>
</dbReference>
<dbReference type="Proteomes" id="UP001596411">
    <property type="component" value="Unassembled WGS sequence"/>
</dbReference>
<dbReference type="SUPFAM" id="SSF48452">
    <property type="entry name" value="TPR-like"/>
    <property type="match status" value="1"/>
</dbReference>
<evidence type="ECO:0000256" key="3">
    <source>
        <dbReference type="PROSITE-ProRule" id="PRU00339"/>
    </source>
</evidence>
<evidence type="ECO:0000256" key="4">
    <source>
        <dbReference type="SAM" id="MobiDB-lite"/>
    </source>
</evidence>
<organism evidence="6 7">
    <name type="scientific">Halomonas salifodinae</name>
    <dbReference type="NCBI Taxonomy" id="438745"/>
    <lineage>
        <taxon>Bacteria</taxon>
        <taxon>Pseudomonadati</taxon>
        <taxon>Pseudomonadota</taxon>
        <taxon>Gammaproteobacteria</taxon>
        <taxon>Oceanospirillales</taxon>
        <taxon>Halomonadaceae</taxon>
        <taxon>Halomonas</taxon>
    </lineage>
</organism>
<feature type="repeat" description="TPR" evidence="3">
    <location>
        <begin position="76"/>
        <end position="109"/>
    </location>
</feature>
<dbReference type="SMART" id="SM00028">
    <property type="entry name" value="TPR"/>
    <property type="match status" value="3"/>
</dbReference>